<keyword evidence="2" id="KW-1185">Reference proteome</keyword>
<accession>A0A834WQ22</accession>
<dbReference type="OrthoDB" id="1745344at2759"/>
<dbReference type="EMBL" id="JAAIUW010000006">
    <property type="protein sequence ID" value="KAF7827511.1"/>
    <property type="molecule type" value="Genomic_DNA"/>
</dbReference>
<evidence type="ECO:0000313" key="2">
    <source>
        <dbReference type="Proteomes" id="UP000634136"/>
    </source>
</evidence>
<comment type="caution">
    <text evidence="1">The sequence shown here is derived from an EMBL/GenBank/DDBJ whole genome shotgun (WGS) entry which is preliminary data.</text>
</comment>
<reference evidence="1" key="1">
    <citation type="submission" date="2020-09" db="EMBL/GenBank/DDBJ databases">
        <title>Genome-Enabled Discovery of Anthraquinone Biosynthesis in Senna tora.</title>
        <authorList>
            <person name="Kang S.-H."/>
            <person name="Pandey R.P."/>
            <person name="Lee C.-M."/>
            <person name="Sim J.-S."/>
            <person name="Jeong J.-T."/>
            <person name="Choi B.-S."/>
            <person name="Jung M."/>
            <person name="Ginzburg D."/>
            <person name="Zhao K."/>
            <person name="Won S.Y."/>
            <person name="Oh T.-J."/>
            <person name="Yu Y."/>
            <person name="Kim N.-H."/>
            <person name="Lee O.R."/>
            <person name="Lee T.-H."/>
            <person name="Bashyal P."/>
            <person name="Kim T.-S."/>
            <person name="Lee W.-H."/>
            <person name="Kawkins C."/>
            <person name="Kim C.-K."/>
            <person name="Kim J.S."/>
            <person name="Ahn B.O."/>
            <person name="Rhee S.Y."/>
            <person name="Sohng J.K."/>
        </authorList>
    </citation>
    <scope>NUCLEOTIDE SEQUENCE</scope>
    <source>
        <tissue evidence="1">Leaf</tissue>
    </source>
</reference>
<dbReference type="Proteomes" id="UP000634136">
    <property type="component" value="Unassembled WGS sequence"/>
</dbReference>
<name>A0A834WQ22_9FABA</name>
<organism evidence="1 2">
    <name type="scientific">Senna tora</name>
    <dbReference type="NCBI Taxonomy" id="362788"/>
    <lineage>
        <taxon>Eukaryota</taxon>
        <taxon>Viridiplantae</taxon>
        <taxon>Streptophyta</taxon>
        <taxon>Embryophyta</taxon>
        <taxon>Tracheophyta</taxon>
        <taxon>Spermatophyta</taxon>
        <taxon>Magnoliopsida</taxon>
        <taxon>eudicotyledons</taxon>
        <taxon>Gunneridae</taxon>
        <taxon>Pentapetalae</taxon>
        <taxon>rosids</taxon>
        <taxon>fabids</taxon>
        <taxon>Fabales</taxon>
        <taxon>Fabaceae</taxon>
        <taxon>Caesalpinioideae</taxon>
        <taxon>Cassia clade</taxon>
        <taxon>Senna</taxon>
    </lineage>
</organism>
<proteinExistence type="predicted"/>
<evidence type="ECO:0000313" key="1">
    <source>
        <dbReference type="EMBL" id="KAF7827511.1"/>
    </source>
</evidence>
<protein>
    <submittedName>
        <fullName evidence="1">Retrovirus-related Pol polyprotein from transposon RE1</fullName>
    </submittedName>
</protein>
<sequence length="165" mass="18386">MDSQSKTPQIGSENSLGSTTTIPVVTKGALVSFNHNLSVKLDEKNFLLWKLLIFAAIQGHGLEGYIAGKDFIPAKFLLAEDRDKGKMNPESLAAHTRMKCGIVFNKFLDRIREPRYISTSLNCETSRKCILERLPSKYEPFVTGIHMRTEPCSVFELEPLLIAGG</sequence>
<gene>
    <name evidence="1" type="ORF">G2W53_018675</name>
</gene>
<dbReference type="AlphaFoldDB" id="A0A834WQ22"/>